<accession>A0A0G1U6Q4</accession>
<dbReference type="AlphaFoldDB" id="A0A0G1U6Q4"/>
<protein>
    <submittedName>
        <fullName evidence="1">Uncharacterized protein</fullName>
    </submittedName>
</protein>
<dbReference type="EMBL" id="LCPB01000009">
    <property type="protein sequence ID" value="KKU89779.1"/>
    <property type="molecule type" value="Genomic_DNA"/>
</dbReference>
<organism evidence="1 2">
    <name type="scientific">Candidatus Wolfebacteria bacterium GW2011_GWA2_47_9b</name>
    <dbReference type="NCBI Taxonomy" id="1619005"/>
    <lineage>
        <taxon>Bacteria</taxon>
        <taxon>Candidatus Wolfeibacteriota</taxon>
    </lineage>
</organism>
<proteinExistence type="predicted"/>
<gene>
    <name evidence="1" type="ORF">UY19_C0009G0028</name>
</gene>
<name>A0A0G1U6Q4_9BACT</name>
<dbReference type="Proteomes" id="UP000033882">
    <property type="component" value="Unassembled WGS sequence"/>
</dbReference>
<sequence length="210" mass="24011">MRIYSDETIANLKKRRKAGRSIQELMQEFSMPKTTIWHHIQDITLSEEQAATIRAKQGGSKIRSQKDWAKAEECARELLNGPSKYPCSLVAMLYWAEGSQRQFTFTNTNGQMIHLFLDILKNHFGVEESRIKITVRIFSNLNLTKAECIQYWTHSTGLPKDTFKVYLDDGGTKGKAAHGICRIIVQKSGYLHKLITSLIKIIPHEIMDGQ</sequence>
<reference evidence="1 2" key="1">
    <citation type="journal article" date="2015" name="Nature">
        <title>rRNA introns, odd ribosomes, and small enigmatic genomes across a large radiation of phyla.</title>
        <authorList>
            <person name="Brown C.T."/>
            <person name="Hug L.A."/>
            <person name="Thomas B.C."/>
            <person name="Sharon I."/>
            <person name="Castelle C.J."/>
            <person name="Singh A."/>
            <person name="Wilkins M.J."/>
            <person name="Williams K.H."/>
            <person name="Banfield J.F."/>
        </authorList>
    </citation>
    <scope>NUCLEOTIDE SEQUENCE [LARGE SCALE GENOMIC DNA]</scope>
</reference>
<evidence type="ECO:0000313" key="2">
    <source>
        <dbReference type="Proteomes" id="UP000033882"/>
    </source>
</evidence>
<comment type="caution">
    <text evidence="1">The sequence shown here is derived from an EMBL/GenBank/DDBJ whole genome shotgun (WGS) entry which is preliminary data.</text>
</comment>
<evidence type="ECO:0000313" key="1">
    <source>
        <dbReference type="EMBL" id="KKU89779.1"/>
    </source>
</evidence>